<keyword evidence="5" id="KW-1185">Reference proteome</keyword>
<name>A0ABV2MUR3_9HYPH</name>
<dbReference type="PANTHER" id="PTHR12469:SF2">
    <property type="entry name" value="SUCCINATE DEHYDROGENASE ASSEMBLY FACTOR 2, MITOCHONDRIAL"/>
    <property type="match status" value="1"/>
</dbReference>
<accession>A0ABV2MUR3</accession>
<evidence type="ECO:0000256" key="3">
    <source>
        <dbReference type="ARBA" id="ARBA00023186"/>
    </source>
</evidence>
<evidence type="ECO:0000313" key="4">
    <source>
        <dbReference type="EMBL" id="MET3790541.1"/>
    </source>
</evidence>
<evidence type="ECO:0000313" key="5">
    <source>
        <dbReference type="Proteomes" id="UP001549076"/>
    </source>
</evidence>
<dbReference type="Pfam" id="PF03937">
    <property type="entry name" value="Sdh5"/>
    <property type="match status" value="1"/>
</dbReference>
<dbReference type="SUPFAM" id="SSF109910">
    <property type="entry name" value="YgfY-like"/>
    <property type="match status" value="1"/>
</dbReference>
<protein>
    <recommendedName>
        <fullName evidence="2">FAD assembly factor SdhE</fullName>
    </recommendedName>
</protein>
<proteinExistence type="inferred from homology"/>
<organism evidence="4 5">
    <name type="scientific">Aquamicrobium terrae</name>
    <dbReference type="NCBI Taxonomy" id="1324945"/>
    <lineage>
        <taxon>Bacteria</taxon>
        <taxon>Pseudomonadati</taxon>
        <taxon>Pseudomonadota</taxon>
        <taxon>Alphaproteobacteria</taxon>
        <taxon>Hyphomicrobiales</taxon>
        <taxon>Phyllobacteriaceae</taxon>
        <taxon>Aquamicrobium</taxon>
    </lineage>
</organism>
<dbReference type="Proteomes" id="UP001549076">
    <property type="component" value="Unassembled WGS sequence"/>
</dbReference>
<keyword evidence="3" id="KW-0143">Chaperone</keyword>
<comment type="caution">
    <text evidence="4">The sequence shown here is derived from an EMBL/GenBank/DDBJ whole genome shotgun (WGS) entry which is preliminary data.</text>
</comment>
<dbReference type="Gene3D" id="1.10.150.250">
    <property type="entry name" value="Flavinator of succinate dehydrogenase"/>
    <property type="match status" value="1"/>
</dbReference>
<dbReference type="InterPro" id="IPR036714">
    <property type="entry name" value="SDH_sf"/>
</dbReference>
<evidence type="ECO:0000256" key="2">
    <source>
        <dbReference type="ARBA" id="ARBA00019418"/>
    </source>
</evidence>
<evidence type="ECO:0000256" key="1">
    <source>
        <dbReference type="ARBA" id="ARBA00008571"/>
    </source>
</evidence>
<dbReference type="PANTHER" id="PTHR12469">
    <property type="entry name" value="PROTEIN EMI5 HOMOLOG, MITOCHONDRIAL"/>
    <property type="match status" value="1"/>
</dbReference>
<dbReference type="InterPro" id="IPR005631">
    <property type="entry name" value="SDH"/>
</dbReference>
<gene>
    <name evidence="4" type="ORF">ABID37_000732</name>
</gene>
<sequence length="98" mass="11094">MTGTSRTSEGLDARRRKLLFRSWHRGMREMDLILGSFADAEIETMSADDLDQYERLLEINDTELLPWITGQNPVPAGLGLPILHRVLEWRGKVASATV</sequence>
<dbReference type="RefSeq" id="WP_354192717.1">
    <property type="nucleotide sequence ID" value="NZ_JBEPML010000002.1"/>
</dbReference>
<reference evidence="4 5" key="1">
    <citation type="submission" date="2024-06" db="EMBL/GenBank/DDBJ databases">
        <title>Genomic Encyclopedia of Type Strains, Phase IV (KMG-IV): sequencing the most valuable type-strain genomes for metagenomic binning, comparative biology and taxonomic classification.</title>
        <authorList>
            <person name="Goeker M."/>
        </authorList>
    </citation>
    <scope>NUCLEOTIDE SEQUENCE [LARGE SCALE GENOMIC DNA]</scope>
    <source>
        <strain evidence="4 5">DSM 27865</strain>
    </source>
</reference>
<dbReference type="EMBL" id="JBEPML010000002">
    <property type="protein sequence ID" value="MET3790541.1"/>
    <property type="molecule type" value="Genomic_DNA"/>
</dbReference>
<comment type="similarity">
    <text evidence="1">Belongs to the SdhE FAD assembly factor family.</text>
</comment>